<dbReference type="Gene3D" id="3.40.710.10">
    <property type="entry name" value="DD-peptidase/beta-lactamase superfamily"/>
    <property type="match status" value="1"/>
</dbReference>
<organism evidence="2 3">
    <name type="scientific">Nocardiopsis akebiae</name>
    <dbReference type="NCBI Taxonomy" id="2831968"/>
    <lineage>
        <taxon>Bacteria</taxon>
        <taxon>Bacillati</taxon>
        <taxon>Actinomycetota</taxon>
        <taxon>Actinomycetes</taxon>
        <taxon>Streptosporangiales</taxon>
        <taxon>Nocardiopsidaceae</taxon>
        <taxon>Nocardiopsis</taxon>
    </lineage>
</organism>
<reference evidence="3" key="1">
    <citation type="submission" date="2021-05" db="EMBL/GenBank/DDBJ databases">
        <title>Direct Submission.</title>
        <authorList>
            <person name="Li K."/>
            <person name="Gao J."/>
        </authorList>
    </citation>
    <scope>NUCLEOTIDE SEQUENCE [LARGE SCALE GENOMIC DNA]</scope>
    <source>
        <strain evidence="3">HDS12</strain>
    </source>
</reference>
<dbReference type="SUPFAM" id="SSF56601">
    <property type="entry name" value="beta-lactamase/transpeptidase-like"/>
    <property type="match status" value="1"/>
</dbReference>
<dbReference type="InterPro" id="IPR001466">
    <property type="entry name" value="Beta-lactam-related"/>
</dbReference>
<evidence type="ECO:0000259" key="1">
    <source>
        <dbReference type="Pfam" id="PF00144"/>
    </source>
</evidence>
<keyword evidence="3" id="KW-1185">Reference proteome</keyword>
<dbReference type="EMBL" id="CP074132">
    <property type="protein sequence ID" value="QUX29649.1"/>
    <property type="molecule type" value="Genomic_DNA"/>
</dbReference>
<evidence type="ECO:0000313" key="3">
    <source>
        <dbReference type="Proteomes" id="UP000678016"/>
    </source>
</evidence>
<dbReference type="PANTHER" id="PTHR46825:SF9">
    <property type="entry name" value="BETA-LACTAMASE-RELATED DOMAIN-CONTAINING PROTEIN"/>
    <property type="match status" value="1"/>
</dbReference>
<gene>
    <name evidence="2" type="ORF">KGD83_03470</name>
</gene>
<protein>
    <submittedName>
        <fullName evidence="2">Beta-lactamase family protein</fullName>
    </submittedName>
</protein>
<feature type="domain" description="Beta-lactamase-related" evidence="1">
    <location>
        <begin position="19"/>
        <end position="332"/>
    </location>
</feature>
<name>A0ABX8C5G7_9ACTN</name>
<proteinExistence type="predicted"/>
<dbReference type="RefSeq" id="WP_212642483.1">
    <property type="nucleotide sequence ID" value="NZ_CP074132.1"/>
</dbReference>
<dbReference type="Proteomes" id="UP000678016">
    <property type="component" value="Chromosome"/>
</dbReference>
<evidence type="ECO:0000313" key="2">
    <source>
        <dbReference type="EMBL" id="QUX29649.1"/>
    </source>
</evidence>
<dbReference type="Pfam" id="PF00144">
    <property type="entry name" value="Beta-lactamase"/>
    <property type="match status" value="1"/>
</dbReference>
<sequence length="459" mass="47494">MPSDSHEENVVRDALSDLLRRTCHQAGVPGAQLAVYHRGELHTCATGVEDTQTERPVAPDSLFPMGSVTKTVTAALVMQLVEDGDVDLDSPVLDHLGGAAPDHPLRGATARHLLSHTSGLVSERSETAPATSLRRYVSSLAPEDRVAEPGTLFSYSNTGYAVAGRLVEAVTGQSWWETVESHLCGSTGMELAPVLAPRPFPTADLVTGHAVDGAGRAHPVGFHIEPALAPAGGLAASATALAAFGRAFLDPEHAALDGEVAAPDVLREMGRSVSVADPFGLADGWGAGWSLHLAGDRLWYGHDGTLDGATCNLRVDPEGGSVVALTTNATTGVTAWEHVVRGLRELGVDVGHYRQPDAAAEGGAAGPGPDLVTGRYGNGGLAAEVVPGRDGYRLIMSNGFEGPLSTGPGGAFRVVSERHGGVALSGRFLADPAEPRRATALQYNGRTLRLSGLAVGPNA</sequence>
<accession>A0ABX8C5G7</accession>
<dbReference type="PANTHER" id="PTHR46825">
    <property type="entry name" value="D-ALANYL-D-ALANINE-CARBOXYPEPTIDASE/ENDOPEPTIDASE AMPH"/>
    <property type="match status" value="1"/>
</dbReference>
<dbReference type="InterPro" id="IPR012338">
    <property type="entry name" value="Beta-lactam/transpept-like"/>
</dbReference>
<dbReference type="InterPro" id="IPR050491">
    <property type="entry name" value="AmpC-like"/>
</dbReference>